<evidence type="ECO:0000259" key="8">
    <source>
        <dbReference type="PROSITE" id="PS51820"/>
    </source>
</evidence>
<feature type="domain" description="PA14" evidence="8">
    <location>
        <begin position="614"/>
        <end position="751"/>
    </location>
</feature>
<evidence type="ECO:0000313" key="9">
    <source>
        <dbReference type="EMBL" id="RPD40990.1"/>
    </source>
</evidence>
<dbReference type="SUPFAM" id="SSF56988">
    <property type="entry name" value="Anthrax protective antigen"/>
    <property type="match status" value="1"/>
</dbReference>
<reference evidence="10" key="1">
    <citation type="submission" date="2018-11" db="EMBL/GenBank/DDBJ databases">
        <title>Chitinophaga lutea sp.nov., isolate from arsenic contaminated soil.</title>
        <authorList>
            <person name="Zong Y."/>
        </authorList>
    </citation>
    <scope>NUCLEOTIDE SEQUENCE [LARGE SCALE GENOMIC DNA]</scope>
    <source>
        <strain evidence="10">YLT18</strain>
    </source>
</reference>
<organism evidence="9 10">
    <name type="scientific">Chitinophaga barathri</name>
    <dbReference type="NCBI Taxonomy" id="1647451"/>
    <lineage>
        <taxon>Bacteria</taxon>
        <taxon>Pseudomonadati</taxon>
        <taxon>Bacteroidota</taxon>
        <taxon>Chitinophagia</taxon>
        <taxon>Chitinophagales</taxon>
        <taxon>Chitinophagaceae</taxon>
        <taxon>Chitinophaga</taxon>
    </lineage>
</organism>
<gene>
    <name evidence="9" type="ORF">EG028_13325</name>
</gene>
<dbReference type="InterPro" id="IPR029018">
    <property type="entry name" value="Hex-like_dom2"/>
</dbReference>
<sequence>MKKTLLSAFTALAFLTGSAQKKLPSISIIPEPQSVQQMDGQVLITPRMKYFTNSEGAENAAKLFNTFLEANYNMSLEKGTMQNSTLIFSDDEVLPAEGYQLTATRNKIVLQGHEAGLFYGVQTLQQLLGTRTTLGVPVRAVTIKDAPRFAYRGLMLDVGRHFFPVAYIKQYIDVMAHYKLNRFHWHLTEDQGWRIEIKKYPRLQSVASKRKETMMGPYRDGKYDGKPYGGFYTQEEVKDVVKYAAERFITVVPEIEMPGHAQAALAAYPNLGCTGGPYEVVTKWGVHKEVFCAGNDSVFTFLEDVLNEVMPLFPGQYVHIGGDECPKDRWKTCPKCQARMKALGLKDEHELQSYFIQRMEKYLNGKGKKIIGWDEILEGGLAPDATVMSWRGEAGGIAAAKQKHDVIMTPNTYLYLDYHQGNPATEPLAIGGYLPLEKVYSYEPYPASLSAEEQKYIKGVQGNVWTEYIPDQKSVDYFTYPRALALAEITWSPTAKKNYAAFLAKLPAALADLDSRGVNFRIPEAKGAENMVLSAGTTVSLQPSVPNGKIYYTIDGTQPSASSTPSLKPFNVSPAPNQTITLKYIIVMPSGRSSAVYTNTYVRKSYKNALGVNPVNKGVQFSAYYRAFTQAKQTANAGKADTSGVQPDFSIRPFIHKTEFAVNFEGYIKVEETGLYEFKVNSDDGSVLTVDNEVIIDNDGEHAPTELTGMIPLMKGFHKVRLQYFDAGGDQQLQVSFGLKGKQSINLRNALFH</sequence>
<keyword evidence="4" id="KW-0378">Hydrolase</keyword>
<dbReference type="GO" id="GO:0005975">
    <property type="term" value="P:carbohydrate metabolic process"/>
    <property type="evidence" value="ECO:0007669"/>
    <property type="project" value="InterPro"/>
</dbReference>
<evidence type="ECO:0000313" key="10">
    <source>
        <dbReference type="Proteomes" id="UP000279089"/>
    </source>
</evidence>
<dbReference type="InterPro" id="IPR015882">
    <property type="entry name" value="HEX_bac_N"/>
</dbReference>
<feature type="chain" id="PRO_5017939381" description="beta-N-acetylhexosaminidase" evidence="7">
    <location>
        <begin position="22"/>
        <end position="753"/>
    </location>
</feature>
<evidence type="ECO:0000256" key="7">
    <source>
        <dbReference type="SAM" id="SignalP"/>
    </source>
</evidence>
<dbReference type="GO" id="GO:0016020">
    <property type="term" value="C:membrane"/>
    <property type="evidence" value="ECO:0007669"/>
    <property type="project" value="TreeGrafter"/>
</dbReference>
<dbReference type="Gene3D" id="3.20.20.80">
    <property type="entry name" value="Glycosidases"/>
    <property type="match status" value="1"/>
</dbReference>
<feature type="signal peptide" evidence="7">
    <location>
        <begin position="1"/>
        <end position="21"/>
    </location>
</feature>
<evidence type="ECO:0000256" key="4">
    <source>
        <dbReference type="ARBA" id="ARBA00022801"/>
    </source>
</evidence>
<dbReference type="PROSITE" id="PS51820">
    <property type="entry name" value="PA14"/>
    <property type="match status" value="1"/>
</dbReference>
<protein>
    <recommendedName>
        <fullName evidence="3">beta-N-acetylhexosaminidase</fullName>
        <ecNumber evidence="3">3.2.1.52</ecNumber>
    </recommendedName>
</protein>
<keyword evidence="10" id="KW-1185">Reference proteome</keyword>
<dbReference type="Pfam" id="PF00728">
    <property type="entry name" value="Glyco_hydro_20"/>
    <property type="match status" value="1"/>
</dbReference>
<dbReference type="InterPro" id="IPR011658">
    <property type="entry name" value="PA14_dom"/>
</dbReference>
<dbReference type="SMART" id="SM00758">
    <property type="entry name" value="PA14"/>
    <property type="match status" value="1"/>
</dbReference>
<comment type="catalytic activity">
    <reaction evidence="1">
        <text>Hydrolysis of terminal non-reducing N-acetyl-D-hexosamine residues in N-acetyl-beta-D-hexosaminides.</text>
        <dbReference type="EC" id="3.2.1.52"/>
    </reaction>
</comment>
<keyword evidence="5" id="KW-0326">Glycosidase</keyword>
<dbReference type="InterPro" id="IPR037524">
    <property type="entry name" value="PA14/GLEYA"/>
</dbReference>
<dbReference type="PANTHER" id="PTHR22600:SF57">
    <property type="entry name" value="BETA-N-ACETYLHEXOSAMINIDASE"/>
    <property type="match status" value="1"/>
</dbReference>
<name>A0A3N4MLP8_9BACT</name>
<dbReference type="SUPFAM" id="SSF51445">
    <property type="entry name" value="(Trans)glycosidases"/>
    <property type="match status" value="1"/>
</dbReference>
<comment type="caution">
    <text evidence="9">The sequence shown here is derived from an EMBL/GenBank/DDBJ whole genome shotgun (WGS) entry which is preliminary data.</text>
</comment>
<dbReference type="InterPro" id="IPR025705">
    <property type="entry name" value="Beta_hexosaminidase_sua/sub"/>
</dbReference>
<dbReference type="EC" id="3.2.1.52" evidence="3"/>
<dbReference type="GO" id="GO:0030203">
    <property type="term" value="P:glycosaminoglycan metabolic process"/>
    <property type="evidence" value="ECO:0007669"/>
    <property type="project" value="TreeGrafter"/>
</dbReference>
<evidence type="ECO:0000256" key="5">
    <source>
        <dbReference type="ARBA" id="ARBA00023295"/>
    </source>
</evidence>
<dbReference type="Pfam" id="PF02838">
    <property type="entry name" value="Glyco_hydro_20b"/>
    <property type="match status" value="1"/>
</dbReference>
<evidence type="ECO:0000256" key="6">
    <source>
        <dbReference type="PIRSR" id="PIRSR625705-1"/>
    </source>
</evidence>
<dbReference type="AlphaFoldDB" id="A0A3N4MLP8"/>
<evidence type="ECO:0000256" key="2">
    <source>
        <dbReference type="ARBA" id="ARBA00006285"/>
    </source>
</evidence>
<dbReference type="GO" id="GO:0004563">
    <property type="term" value="F:beta-N-acetylhexosaminidase activity"/>
    <property type="evidence" value="ECO:0007669"/>
    <property type="project" value="UniProtKB-EC"/>
</dbReference>
<dbReference type="Pfam" id="PF07691">
    <property type="entry name" value="PA14"/>
    <property type="match status" value="1"/>
</dbReference>
<evidence type="ECO:0000256" key="1">
    <source>
        <dbReference type="ARBA" id="ARBA00001231"/>
    </source>
</evidence>
<evidence type="ECO:0000256" key="3">
    <source>
        <dbReference type="ARBA" id="ARBA00012663"/>
    </source>
</evidence>
<dbReference type="InterPro" id="IPR015883">
    <property type="entry name" value="Glyco_hydro_20_cat"/>
</dbReference>
<dbReference type="PRINTS" id="PR00738">
    <property type="entry name" value="GLHYDRLASE20"/>
</dbReference>
<dbReference type="Gene3D" id="3.90.182.10">
    <property type="entry name" value="Toxin - Anthrax Protective Antigen,domain 1"/>
    <property type="match status" value="1"/>
</dbReference>
<dbReference type="CDD" id="cd06563">
    <property type="entry name" value="GH20_chitobiase-like"/>
    <property type="match status" value="1"/>
</dbReference>
<dbReference type="Gene3D" id="3.30.379.10">
    <property type="entry name" value="Chitobiase/beta-hexosaminidase domain 2-like"/>
    <property type="match status" value="1"/>
</dbReference>
<dbReference type="Pfam" id="PF13290">
    <property type="entry name" value="CHB_HEX_C_1"/>
    <property type="match status" value="1"/>
</dbReference>
<dbReference type="OrthoDB" id="726159at2"/>
<dbReference type="EMBL" id="RMBX01000006">
    <property type="protein sequence ID" value="RPD40990.1"/>
    <property type="molecule type" value="Genomic_DNA"/>
</dbReference>
<accession>A0A3N4MLP8</accession>
<keyword evidence="7" id="KW-0732">Signal</keyword>
<dbReference type="InterPro" id="IPR017853">
    <property type="entry name" value="GH"/>
</dbReference>
<feature type="active site" description="Proton donor" evidence="6">
    <location>
        <position position="324"/>
    </location>
</feature>
<dbReference type="Proteomes" id="UP000279089">
    <property type="component" value="Unassembled WGS sequence"/>
</dbReference>
<dbReference type="RefSeq" id="WP_120516708.1">
    <property type="nucleotide sequence ID" value="NZ_QXZY01000007.1"/>
</dbReference>
<proteinExistence type="inferred from homology"/>
<dbReference type="InterPro" id="IPR059177">
    <property type="entry name" value="GH29D-like_dom"/>
</dbReference>
<dbReference type="PANTHER" id="PTHR22600">
    <property type="entry name" value="BETA-HEXOSAMINIDASE"/>
    <property type="match status" value="1"/>
</dbReference>
<dbReference type="SUPFAM" id="SSF55545">
    <property type="entry name" value="beta-N-acetylhexosaminidase-like domain"/>
    <property type="match status" value="1"/>
</dbReference>
<comment type="similarity">
    <text evidence="2">Belongs to the glycosyl hydrolase 20 family.</text>
</comment>